<keyword evidence="7" id="KW-1133">Transmembrane helix</keyword>
<dbReference type="InterPro" id="IPR052387">
    <property type="entry name" value="Fibrocystin"/>
</dbReference>
<dbReference type="InterPro" id="IPR008972">
    <property type="entry name" value="Cupredoxin"/>
</dbReference>
<keyword evidence="4" id="KW-1003">Cell membrane</keyword>
<evidence type="ECO:0008006" key="17">
    <source>
        <dbReference type="Google" id="ProtNLM"/>
    </source>
</evidence>
<keyword evidence="5 12" id="KW-0732">Signal</keyword>
<dbReference type="InterPro" id="IPR000562">
    <property type="entry name" value="FN_type2_dom"/>
</dbReference>
<dbReference type="Pfam" id="PF01833">
    <property type="entry name" value="TIG"/>
    <property type="match status" value="13"/>
</dbReference>
<evidence type="ECO:0000256" key="2">
    <source>
        <dbReference type="ARBA" id="ARBA00004236"/>
    </source>
</evidence>
<dbReference type="Pfam" id="PF00040">
    <property type="entry name" value="fn2"/>
    <property type="match status" value="1"/>
</dbReference>
<keyword evidence="7" id="KW-0812">Transmembrane</keyword>
<dbReference type="GO" id="GO:0005886">
    <property type="term" value="C:plasma membrane"/>
    <property type="evidence" value="ECO:0007669"/>
    <property type="project" value="UniProtKB-SubCell"/>
</dbReference>
<evidence type="ECO:0000256" key="1">
    <source>
        <dbReference type="ARBA" id="ARBA00004167"/>
    </source>
</evidence>
<evidence type="ECO:0000256" key="8">
    <source>
        <dbReference type="ARBA" id="ARBA00023157"/>
    </source>
</evidence>
<evidence type="ECO:0000256" key="5">
    <source>
        <dbReference type="ARBA" id="ARBA00022729"/>
    </source>
</evidence>
<dbReference type="InterPro" id="IPR014756">
    <property type="entry name" value="Ig_E-set"/>
</dbReference>
<feature type="domain" description="G8" evidence="14">
    <location>
        <begin position="2187"/>
        <end position="2308"/>
    </location>
</feature>
<dbReference type="SMART" id="SM00429">
    <property type="entry name" value="IPT"/>
    <property type="match status" value="9"/>
</dbReference>
<name>A0A813M0A8_9BILA</name>
<evidence type="ECO:0000256" key="10">
    <source>
        <dbReference type="ARBA" id="ARBA00023273"/>
    </source>
</evidence>
<evidence type="ECO:0000256" key="7">
    <source>
        <dbReference type="ARBA" id="ARBA00022989"/>
    </source>
</evidence>
<dbReference type="GO" id="GO:0042995">
    <property type="term" value="C:cell projection"/>
    <property type="evidence" value="ECO:0007669"/>
    <property type="project" value="UniProtKB-SubCell"/>
</dbReference>
<feature type="chain" id="PRO_5032781907" description="Fibrocystin-L" evidence="12">
    <location>
        <begin position="20"/>
        <end position="4460"/>
    </location>
</feature>
<dbReference type="Pfam" id="PF10162">
    <property type="entry name" value="G8"/>
    <property type="match status" value="2"/>
</dbReference>
<dbReference type="Proteomes" id="UP000663879">
    <property type="component" value="Unassembled WGS sequence"/>
</dbReference>
<dbReference type="SUPFAM" id="SSF57440">
    <property type="entry name" value="Kringle-like"/>
    <property type="match status" value="1"/>
</dbReference>
<evidence type="ECO:0000256" key="9">
    <source>
        <dbReference type="ARBA" id="ARBA00023180"/>
    </source>
</evidence>
<keyword evidence="6" id="KW-0677">Repeat</keyword>
<feature type="domain" description="Fibronectin type-II" evidence="13">
    <location>
        <begin position="1495"/>
        <end position="1539"/>
    </location>
</feature>
<keyword evidence="16" id="KW-1185">Reference proteome</keyword>
<evidence type="ECO:0000259" key="14">
    <source>
        <dbReference type="PROSITE" id="PS51484"/>
    </source>
</evidence>
<comment type="caution">
    <text evidence="11">Lacks conserved residue(s) required for the propagation of feature annotation.</text>
</comment>
<dbReference type="SUPFAM" id="SSF81296">
    <property type="entry name" value="E set domains"/>
    <property type="match status" value="12"/>
</dbReference>
<keyword evidence="7" id="KW-0472">Membrane</keyword>
<dbReference type="EMBL" id="CAJNOC010000055">
    <property type="protein sequence ID" value="CAF0710276.1"/>
    <property type="molecule type" value="Genomic_DNA"/>
</dbReference>
<dbReference type="Gene3D" id="2.60.40.420">
    <property type="entry name" value="Cupredoxins - blue copper proteins"/>
    <property type="match status" value="1"/>
</dbReference>
<dbReference type="Gene3D" id="2.60.40.10">
    <property type="entry name" value="Immunoglobulins"/>
    <property type="match status" value="13"/>
</dbReference>
<evidence type="ECO:0000313" key="15">
    <source>
        <dbReference type="EMBL" id="CAF0710276.1"/>
    </source>
</evidence>
<comment type="caution">
    <text evidence="15">The sequence shown here is derived from an EMBL/GenBank/DDBJ whole genome shotgun (WGS) entry which is preliminary data.</text>
</comment>
<gene>
    <name evidence="15" type="ORF">OXX778_LOCUS953</name>
</gene>
<dbReference type="InterPro" id="IPR013806">
    <property type="entry name" value="Kringle-like"/>
</dbReference>
<sequence>MTLHKHVFSLLAILWSIKGMDQQGCVNIWNADLNNPNINLCPVDTNTGEKCKLPFMFNGVEYKSCIINSPNNLGKLPQCLTNSDTWANCQVPTGAVVTKVTTRKNGSPSINGVSLNGGTLLWISGLRFAFNLFSFDPTTATSNEVFLVNGASSYNCEIHPDKVTSTQITCYVPALPEGKYLVRVKVNGALIPLYQYESIDNAYILASDSNTPKINNIEPYSGTPGSFVNINGDFKTYCYTRDVEECSDDSGARISRVYFGGQICNLIDPVTNNLYGEVTQNRITCKLEGSEINVFNASMLVSEQYGRSLTSRDAFFVSPDERIYNFQSYPELSNVSPQTGSVLGETYLTLIGSYFYHDQSLPAQIEIGGTKCEVVSYEPNNRIDSKLVCKTSAQPARSNEYPGGRGITLIRDNILTSDANLQTATPSVNSVISELRNASFIDNQTVDVTVWLKGFFVPQKSSNYEFNFQTNAPGILFLSVDQTSLNKLVLIDLSSGSINTKAIKFLEANKKYYIEAVSSKSRGSLILEINAKMLDTVLTDSVSNKVQNEIQEIEIDSVVTMEEYLINFNNSTTDGVQEVQEIRINSSLKAPFVLSFDGAQTAQLDFQSTDLDVLRALSDLPTLGANLVNVNETLSADDFVKTFTVSFHSSLGDVPKIEEALKFVTTKVTELTKGVSNGKHIQLIIENQAGKLFDVLDSSENIKSAIEESFSIRCPNSISNPGKNEFNTFDFEDECQVSDKPLNETAFCGKCARNSNIIFNGLNSSLVNNFVCFAYKLSKPINYLELEVYYGDSINSYGVNFLPIADFQWHYECVDLLIPALKDIRSSLLFMKQLKFPSSVGADVLIDVVSIRKTLPFKHMDQSLVTSRRVYPSIQIFPNTLTVQKDNNSIKFSYRPNNCSSNLNLIQIRQASANIIISRTSQSSPPVTGSFDLAWNGQSLRNIPSNVSENVLKDYIDSLKNFGSSNIIRSKDCAGYKWSIKWLNGGDKSDFSISSSSLSGNGPTIAINKIQDGAVLFYPLLDDILRTYHSKPQVVVSINNIPVKCSNSCDFEWVDSSTPVVNSIDTSNPNSIVLNGSGFDSIPSNNLVKIGDSICNVISSTSTQITCQPGNGPAGSFGFSVNVLGKGLSRMNSNALFDFYLTATSFSPKTSGVGGGIIVNITGSGFSEKVKVTVDSNECKIVFVSFNLIRCLIPSNPTNSDKSVDVIVTDSVNTVTLLDKFLYDYTNSPKITNVSPNILSVLGNEIVTIQGTNLPVPIGSINIGNQRVRVLSNTMTEIKIETPKMNPGVYELLIPHGDLGNIKATTLIEYKLYISSIKPKIGSIRGGTLVTIYGEGFSRNCSLNKVSFTDYECEINSCSADSITCLTSNANTVHEITNDGVNNVYGNRYAWDRSYITINKGEKVRWSWQPPVAVSGSKFKVEQVSTPFSEERTGFSSGEPTEFGSYTYQFQVPGIYYYWSGYVDLSQVISFRGVIEVLDKTIDKELEIDVTLNGIKAQKCSFPFVYKSISYNSCTNTDQAFNWCSPNSTFTGQILKCEPLNPIPDPSCSTKSVDLTSCNATNVGPYSLKFTHCQVPKITNISPLNVNYNTLITIDGTGFSSNQCENEVYLGGKKCSIQSSSTSRITCKLGANSGLSPNKLYDVEVLVKNIGFALQNDYYQINFQQVITSLTPTRGSNNGGTKVTINGDGFTPDSYVIIGNNFFDQKRAQITYNSIILETLPDDEKQFNVTVQNKNIDALCEGVCLFDMNSAYSPVINTVSPLTISDRTELTLDGNNFGIDSQLVKIRIGNQNCNITSIAANRIKCILDGLDLGQQNINLNIENLGNAISNIQVTGVASLTSINPVSGSVNGGTKVTISGNGFSNYTAVRIGNSVCEIEKIKINEIVCLTTSHLAQNSVPIEIRNGNLTYPSNAVTFSYSDAQTPVITLINPLFENSLNSELTITGSGFSNNLNDVHVSIGSSLCNVTSSTSTQIKCTLGINGAGVYPINLLINPYGLAAKNTLFTYNLAITSISNSQSGVAGGLVLEINGNGYSSMSRVLICENQCEITSASNTQIKCVVPKSSNLNGDSDCQIVVTENGMNATTSFKYIKAITPLVSNAQPSRGGTGGGTLITISGSGFPNSGVTVLIAGSECSIRSISSNEIKCSTGSYSNSSIKALIEVFINGVGLALNNDVSFEYIDLWSSRYTWGGHEPPAEGELVVIEKYQTVYFDTETPVLKGIIILGGALIFDDNQDVHLRAEYIIIVDDGKLQIGTEQKPFLHNAKITMFGSVRSIELPIFGSKVIALRNGTIDMHGKPVGVTWTHLGQTADSGSSQIILKEPVLWEVGSEIVIATTGNYLSQGENEVRKISAISIDKKTLTLDTPLTYTHLSVIRTIGSGIDTRQVEIRAEVGLLTRNVVYQGNNDESWSSLKSSNACPSGYNPGEFAVQTCFLGRYGDEIGTDEFGATIMVSGDMSKPNREEESVKLRLSNVELFHVGQAFRLGRYPIHFHMNGDMPSSYVKECSIHESFNRAVNIHATNYVTVEKNFIYNIMGGAYFLEDGVEIGNVFKYNLAVFVKTSSSLLNEDVTPAAFWVTNPNNTYLHNSVAGGTHFGWWYRILDTPDGPSARPDYCPKKIPMGKFFNNTVHGVGRFGLWVFPGYYPSVTGGCRDPNPSVAKFEHLTTYNNDKGAEWVMSNSLQFRNIISFDHESAGIETKTIIFNDDVNTRYKTTFFDATKGPLIADSIIAGNSDSSKPVSITQSGLIVAWDRGLLVQNVSFFNFPDYSSHAIRATVIAGRCTFGCGGWTTKYSGLKFSNVLYKTVHRWDWDTVYHDLDGSLTGKANSVVVYNNNFTKTDSRCIANPSFNNGIACQNTNEWIRFAFNQYTPEYAFIVNVTNSRNQKESIPRLTKRLTHKKGFMIALESNQEYTLEFDSVPNPANISYSGTFYALSPNSYLIIKHKMLKKPDRVLFGSLTSTEAYAELSSANNLGDWYWNNVTGILSYIITNKNGIVPFLDVAVRFEAYKCRYANCEPPISPALKLPVTKRPDDALFWSNVSTWSFSEPGWGGYGANGNFRLPQNYESVKIPSGKYIVVDCVLPIMKYLQIEGILELDNGLNHKLEADVIFINGGQLIVGWENNPILTNVEIVLNGQKDTLDYKLPNQIDSIGGKAIGVYGGLDIHGRPRQPAWTTLELTAPKGSNIINLRDPVDWDIGEKIVITTTSYIINQTEVFTIASKSPNNKTLTLNSPLQYEHLGFMETLDASTSYRIGAGVGLLSRNVKITGAEYDKQSSDLYGFRIIVSDYSTIGEDGIVYYKGYARLSNVELNHPGQFSRNSGDDYKYGILFSNLGAYNYSRPSYVNNCAFHHGFSAAVGISDSQSIPITNNVIYYTIDFAIRVTSHSNIIKKNLVTTNYWASSFITWEAKYDKTYWGAIDAHLADSIILEDNFIAGSERVGLFYKGDICDNYTFPYNHSIKNNIIYSTLSGVTILPDFYYNVPCLKISGFSIFKSSHWGIYYQAPVTLSIESNILVDNQINIFTQVLGPNILNHEMSNKKIFIKNNLIVGQSVGFNCQTDIKSNDLNFNEASSIRVYTAGPNSKSKVGITWAQFVSGANGASFKPWAGIMSYNALDGIMLVDNCTFVHFKSQCDSERDYVISTNKNNDDGQHPIVLKNIKYLDVEHEAKIWIHRPNIGKINPSDCIDMDCDGLKKNLLTDEDGSFLGQPGSVISQSEFEWGSQQRGLGDFRIPKEALSSPNGTMLPTSDLYTYLGIVREENKCTYQSTWQAYECHGLNHKVLTIESMDADTETRRLSPIAIVSDNKYLDLINGPQDHGWCFGYTCQKRVSSFMAIIAEGKSYDIYLTSTPPKQLRFRILNADLSFKTKISVYYSTSNRVDVYKNDRLVDATNSYYKDGKLYFNDTSSNLNSFMPTLLSPSGTNLAVRSHRKVYATIGGSDYFDFKIASVVVLKFGVASTTPDSFFNRDTLVQNFADLLGIDPSKIRKVEIIRANSKKKRSTELNYIELFIFENAPADLNANFDQIELNLKEIAINATTLFTTGELQQLAKDNLGLDLSYLSIVKPLMNDSVVEIKQIKSLKIVREASNCNEQSPCQIQPILLILDENNQAVIGLDSWKVIARLSTSSNPSARIIYETEALVRNDGFIQFEFLGISDITNFVIEFELRTPSNNTIASVPSVQQTSKTSNKAVLTCRPNDQTLIVDSNQKFNLSFVIVDQILLRPIQNIDWKNHQWQASARIYGISKSQPSGVLRSTTNMIEINSQSSSIKLLDLSIDSPGMYLIEFIVVTSNNDYFLRNTSRPVIIKRSDQNIILNEQNEPNIYLEFDSSFDQSGEKANIIRAIIYNSFVNKYNLTLTKEISLYDGKLANFAVELSINLAKLENEWNNGFKLIDNVNLIKARIVEQDYSVRVAETVDVVQTVVGTDGVSVGSSVIRTNGAIKLAPIYSMIITILAIISFRSLEL</sequence>
<dbReference type="SMART" id="SM01225">
    <property type="entry name" value="G8"/>
    <property type="match status" value="2"/>
</dbReference>
<evidence type="ECO:0000256" key="6">
    <source>
        <dbReference type="ARBA" id="ARBA00022737"/>
    </source>
</evidence>
<protein>
    <recommendedName>
        <fullName evidence="17">Fibrocystin-L</fullName>
    </recommendedName>
</protein>
<comment type="subcellular location">
    <subcellularLocation>
        <location evidence="2">Cell membrane</location>
    </subcellularLocation>
    <subcellularLocation>
        <location evidence="3">Cell projection</location>
    </subcellularLocation>
    <subcellularLocation>
        <location evidence="1">Membrane</location>
        <topology evidence="1">Single-pass membrane protein</topology>
    </subcellularLocation>
</comment>
<keyword evidence="8" id="KW-1015">Disulfide bond</keyword>
<dbReference type="OrthoDB" id="120976at2759"/>
<dbReference type="InterPro" id="IPR013783">
    <property type="entry name" value="Ig-like_fold"/>
</dbReference>
<reference evidence="15" key="1">
    <citation type="submission" date="2021-02" db="EMBL/GenBank/DDBJ databases">
        <authorList>
            <person name="Nowell W R."/>
        </authorList>
    </citation>
    <scope>NUCLEOTIDE SEQUENCE</scope>
    <source>
        <strain evidence="15">Ploen Becks lab</strain>
    </source>
</reference>
<dbReference type="InterPro" id="IPR011050">
    <property type="entry name" value="Pectin_lyase_fold/virulence"/>
</dbReference>
<dbReference type="PANTHER" id="PTHR46769:SF2">
    <property type="entry name" value="FIBROCYSTIN-L ISOFORM 2 PRECURSOR-RELATED"/>
    <property type="match status" value="1"/>
</dbReference>
<dbReference type="SMART" id="SM00710">
    <property type="entry name" value="PbH1"/>
    <property type="match status" value="11"/>
</dbReference>
<evidence type="ECO:0000259" key="13">
    <source>
        <dbReference type="PROSITE" id="PS51092"/>
    </source>
</evidence>
<dbReference type="CDD" id="cd00102">
    <property type="entry name" value="IPT"/>
    <property type="match status" value="2"/>
</dbReference>
<proteinExistence type="predicted"/>
<evidence type="ECO:0000313" key="16">
    <source>
        <dbReference type="Proteomes" id="UP000663879"/>
    </source>
</evidence>
<feature type="domain" description="G8" evidence="14">
    <location>
        <begin position="3046"/>
        <end position="3176"/>
    </location>
</feature>
<dbReference type="SUPFAM" id="SSF51126">
    <property type="entry name" value="Pectin lyase-like"/>
    <property type="match status" value="1"/>
</dbReference>
<keyword evidence="9" id="KW-0325">Glycoprotein</keyword>
<dbReference type="InterPro" id="IPR002909">
    <property type="entry name" value="IPT_dom"/>
</dbReference>
<accession>A0A813M0A8</accession>
<evidence type="ECO:0000256" key="4">
    <source>
        <dbReference type="ARBA" id="ARBA00022475"/>
    </source>
</evidence>
<dbReference type="PANTHER" id="PTHR46769">
    <property type="entry name" value="POLYCYSTIC KIDNEY AND HEPATIC DISEASE 1 (AUTOSOMAL RECESSIVE)-LIKE 1"/>
    <property type="match status" value="1"/>
</dbReference>
<dbReference type="InterPro" id="IPR055401">
    <property type="entry name" value="CEMIP_beta-hel_dom"/>
</dbReference>
<organism evidence="15 16">
    <name type="scientific">Brachionus calyciflorus</name>
    <dbReference type="NCBI Taxonomy" id="104777"/>
    <lineage>
        <taxon>Eukaryota</taxon>
        <taxon>Metazoa</taxon>
        <taxon>Spiralia</taxon>
        <taxon>Gnathifera</taxon>
        <taxon>Rotifera</taxon>
        <taxon>Eurotatoria</taxon>
        <taxon>Monogononta</taxon>
        <taxon>Pseudotrocha</taxon>
        <taxon>Ploima</taxon>
        <taxon>Brachionidae</taxon>
        <taxon>Brachionus</taxon>
    </lineage>
</organism>
<dbReference type="Pfam" id="PF24606">
    <property type="entry name" value="CEMIP_beta-hel"/>
    <property type="match status" value="2"/>
</dbReference>
<evidence type="ECO:0000256" key="11">
    <source>
        <dbReference type="PROSITE-ProRule" id="PRU00479"/>
    </source>
</evidence>
<keyword evidence="10" id="KW-0966">Cell projection</keyword>
<dbReference type="PROSITE" id="PS51092">
    <property type="entry name" value="FN2_2"/>
    <property type="match status" value="1"/>
</dbReference>
<feature type="signal peptide" evidence="12">
    <location>
        <begin position="1"/>
        <end position="19"/>
    </location>
</feature>
<dbReference type="CDD" id="cd00603">
    <property type="entry name" value="IPT_PCSR"/>
    <property type="match status" value="10"/>
</dbReference>
<dbReference type="PROSITE" id="PS51484">
    <property type="entry name" value="G8"/>
    <property type="match status" value="2"/>
</dbReference>
<dbReference type="InterPro" id="IPR019316">
    <property type="entry name" value="G8_domain"/>
</dbReference>
<evidence type="ECO:0000256" key="12">
    <source>
        <dbReference type="SAM" id="SignalP"/>
    </source>
</evidence>
<dbReference type="SUPFAM" id="SSF49503">
    <property type="entry name" value="Cupredoxins"/>
    <property type="match status" value="1"/>
</dbReference>
<evidence type="ECO:0000256" key="3">
    <source>
        <dbReference type="ARBA" id="ARBA00004316"/>
    </source>
</evidence>
<dbReference type="InterPro" id="IPR036943">
    <property type="entry name" value="FN_type2_sf"/>
</dbReference>
<dbReference type="Gene3D" id="2.10.10.10">
    <property type="entry name" value="Fibronectin, type II, collagen-binding"/>
    <property type="match status" value="1"/>
</dbReference>
<dbReference type="InterPro" id="IPR006626">
    <property type="entry name" value="PbH1"/>
</dbReference>